<dbReference type="RefSeq" id="WP_242694712.1">
    <property type="nucleotide sequence ID" value="NZ_JADIJL010000013.1"/>
</dbReference>
<evidence type="ECO:0008006" key="4">
    <source>
        <dbReference type="Google" id="ProtNLM"/>
    </source>
</evidence>
<gene>
    <name evidence="2" type="ORF">DFR56_10274</name>
</gene>
<dbReference type="Pfam" id="PF11151">
    <property type="entry name" value="DUF2929"/>
    <property type="match status" value="1"/>
</dbReference>
<keyword evidence="1" id="KW-0812">Transmembrane</keyword>
<accession>A0A2V3W7Z9</accession>
<feature type="transmembrane region" description="Helical" evidence="1">
    <location>
        <begin position="34"/>
        <end position="54"/>
    </location>
</feature>
<dbReference type="EMBL" id="QJJQ01000002">
    <property type="protein sequence ID" value="PXW89298.1"/>
    <property type="molecule type" value="Genomic_DNA"/>
</dbReference>
<evidence type="ECO:0000256" key="1">
    <source>
        <dbReference type="SAM" id="Phobius"/>
    </source>
</evidence>
<keyword evidence="1" id="KW-1133">Transmembrane helix</keyword>
<comment type="caution">
    <text evidence="2">The sequence shown here is derived from an EMBL/GenBank/DDBJ whole genome shotgun (WGS) entry which is preliminary data.</text>
</comment>
<dbReference type="AlphaFoldDB" id="A0A2V3W7Z9"/>
<evidence type="ECO:0000313" key="3">
    <source>
        <dbReference type="Proteomes" id="UP000247978"/>
    </source>
</evidence>
<proteinExistence type="predicted"/>
<dbReference type="InterPro" id="IPR021324">
    <property type="entry name" value="DUF2929"/>
</dbReference>
<sequence length="58" mass="6232">MRLIMTIIWALLIGGALAYVLASMAGEPFNVTQSLAFSISMIIGIVLLDGVLHVSQRD</sequence>
<evidence type="ECO:0000313" key="2">
    <source>
        <dbReference type="EMBL" id="PXW89298.1"/>
    </source>
</evidence>
<protein>
    <recommendedName>
        <fullName evidence="4">DUF2929 family protein</fullName>
    </recommendedName>
</protein>
<keyword evidence="1" id="KW-0472">Membrane</keyword>
<name>A0A2V3W7Z9_9BACI</name>
<organism evidence="2 3">
    <name type="scientific">Pseudogracilibacillus auburnensis</name>
    <dbReference type="NCBI Taxonomy" id="1494959"/>
    <lineage>
        <taxon>Bacteria</taxon>
        <taxon>Bacillati</taxon>
        <taxon>Bacillota</taxon>
        <taxon>Bacilli</taxon>
        <taxon>Bacillales</taxon>
        <taxon>Bacillaceae</taxon>
        <taxon>Pseudogracilibacillus</taxon>
    </lineage>
</organism>
<keyword evidence="3" id="KW-1185">Reference proteome</keyword>
<reference evidence="2 3" key="1">
    <citation type="submission" date="2018-05" db="EMBL/GenBank/DDBJ databases">
        <title>Genomic Encyclopedia of Type Strains, Phase IV (KMG-IV): sequencing the most valuable type-strain genomes for metagenomic binning, comparative biology and taxonomic classification.</title>
        <authorList>
            <person name="Goeker M."/>
        </authorList>
    </citation>
    <scope>NUCLEOTIDE SEQUENCE [LARGE SCALE GENOMIC DNA]</scope>
    <source>
        <strain evidence="2 3">DSM 28556</strain>
    </source>
</reference>
<dbReference type="Proteomes" id="UP000247978">
    <property type="component" value="Unassembled WGS sequence"/>
</dbReference>